<dbReference type="Proteomes" id="UP000553632">
    <property type="component" value="Unassembled WGS sequence"/>
</dbReference>
<dbReference type="InterPro" id="IPR052925">
    <property type="entry name" value="Phage_Integrase-like_Recomb"/>
</dbReference>
<dbReference type="InterPro" id="IPR013762">
    <property type="entry name" value="Integrase-like_cat_sf"/>
</dbReference>
<dbReference type="Gene3D" id="1.10.443.10">
    <property type="entry name" value="Intergrase catalytic core"/>
    <property type="match status" value="1"/>
</dbReference>
<dbReference type="AlphaFoldDB" id="A0A7J6SM28"/>
<sequence>MAARRRKASMFVREAQAQGRSLEAEVNEFVGSALASSTRKGYTAAENLFVKIIFGEGAVGGEIYPLSGNLLLLYIYVMSKVGYAASTVRTYVAGLKTRNIENGHRLSRLACERARRAVRAAERHCSNTAISRGLLPPEKIVVRPSQLRAARRPGYSKNPHWVAMIACAFALLRARECLALRYGDVRFSTKAGMDVMTLMVRRSKCDQLGRGESLTVGCAKRSARRPCGDALCPVHNMYQYLQQGLSRGYLTSEKEALIFTAPAGSGEGLKYGDYLDGLRAIFQQVGDVGGSLSTHAMRRSGANWLWQAGVPLFNIREFGRWSTKGTLEDKYLVGATKTQHHLYSAAMLTGRYDGM</sequence>
<evidence type="ECO:0000256" key="2">
    <source>
        <dbReference type="ARBA" id="ARBA00023172"/>
    </source>
</evidence>
<dbReference type="PANTHER" id="PTHR34605:SF3">
    <property type="entry name" value="P CELL-TYPE AGGLUTINATION PROTEIN MAP4-LIKE-RELATED"/>
    <property type="match status" value="1"/>
</dbReference>
<organism evidence="3 4">
    <name type="scientific">Perkinsus olseni</name>
    <name type="common">Perkinsus atlanticus</name>
    <dbReference type="NCBI Taxonomy" id="32597"/>
    <lineage>
        <taxon>Eukaryota</taxon>
        <taxon>Sar</taxon>
        <taxon>Alveolata</taxon>
        <taxon>Perkinsozoa</taxon>
        <taxon>Perkinsea</taxon>
        <taxon>Perkinsida</taxon>
        <taxon>Perkinsidae</taxon>
        <taxon>Perkinsus</taxon>
    </lineage>
</organism>
<keyword evidence="1" id="KW-0238">DNA-binding</keyword>
<dbReference type="SUPFAM" id="SSF56349">
    <property type="entry name" value="DNA breaking-rejoining enzymes"/>
    <property type="match status" value="1"/>
</dbReference>
<evidence type="ECO:0000313" key="4">
    <source>
        <dbReference type="Proteomes" id="UP000553632"/>
    </source>
</evidence>
<dbReference type="EMBL" id="JABANO010017371">
    <property type="protein sequence ID" value="KAF4733622.1"/>
    <property type="molecule type" value="Genomic_DNA"/>
</dbReference>
<comment type="caution">
    <text evidence="3">The sequence shown here is derived from an EMBL/GenBank/DDBJ whole genome shotgun (WGS) entry which is preliminary data.</text>
</comment>
<evidence type="ECO:0000256" key="1">
    <source>
        <dbReference type="ARBA" id="ARBA00023125"/>
    </source>
</evidence>
<evidence type="ECO:0000313" key="3">
    <source>
        <dbReference type="EMBL" id="KAF4733622.1"/>
    </source>
</evidence>
<evidence type="ECO:0008006" key="5">
    <source>
        <dbReference type="Google" id="ProtNLM"/>
    </source>
</evidence>
<dbReference type="GO" id="GO:0003677">
    <property type="term" value="F:DNA binding"/>
    <property type="evidence" value="ECO:0007669"/>
    <property type="project" value="UniProtKB-KW"/>
</dbReference>
<keyword evidence="2" id="KW-0233">DNA recombination</keyword>
<keyword evidence="4" id="KW-1185">Reference proteome</keyword>
<dbReference type="GO" id="GO:0015074">
    <property type="term" value="P:DNA integration"/>
    <property type="evidence" value="ECO:0007669"/>
    <property type="project" value="InterPro"/>
</dbReference>
<dbReference type="GO" id="GO:0006310">
    <property type="term" value="P:DNA recombination"/>
    <property type="evidence" value="ECO:0007669"/>
    <property type="project" value="UniProtKB-KW"/>
</dbReference>
<gene>
    <name evidence="3" type="ORF">FOZ63_027283</name>
</gene>
<dbReference type="InterPro" id="IPR011010">
    <property type="entry name" value="DNA_brk_join_enz"/>
</dbReference>
<reference evidence="3 4" key="1">
    <citation type="submission" date="2020-04" db="EMBL/GenBank/DDBJ databases">
        <title>Perkinsus olseni comparative genomics.</title>
        <authorList>
            <person name="Bogema D.R."/>
        </authorList>
    </citation>
    <scope>NUCLEOTIDE SEQUENCE [LARGE SCALE GENOMIC DNA]</scope>
    <source>
        <strain evidence="3 4">ATCC PRA-207</strain>
    </source>
</reference>
<dbReference type="Gene3D" id="1.10.150.130">
    <property type="match status" value="1"/>
</dbReference>
<name>A0A7J6SM28_PEROL</name>
<proteinExistence type="predicted"/>
<protein>
    <recommendedName>
        <fullName evidence="5">Tyr recombinase domain-containing protein</fullName>
    </recommendedName>
</protein>
<dbReference type="InterPro" id="IPR010998">
    <property type="entry name" value="Integrase_recombinase_N"/>
</dbReference>
<dbReference type="PANTHER" id="PTHR34605">
    <property type="entry name" value="PHAGE_INTEGRASE DOMAIN-CONTAINING PROTEIN"/>
    <property type="match status" value="1"/>
</dbReference>
<accession>A0A7J6SM28</accession>